<sequence length="32" mass="3818">MALDDLYWSPALIYIDDVQEYVTIVSNRRTTR</sequence>
<name>A0A0A8YQQ7_ARUDO</name>
<evidence type="ECO:0000313" key="1">
    <source>
        <dbReference type="EMBL" id="JAD24712.1"/>
    </source>
</evidence>
<accession>A0A0A8YQQ7</accession>
<dbReference type="AlphaFoldDB" id="A0A0A8YQQ7"/>
<dbReference type="EMBL" id="GBRH01273183">
    <property type="protein sequence ID" value="JAD24712.1"/>
    <property type="molecule type" value="Transcribed_RNA"/>
</dbReference>
<reference evidence="1" key="2">
    <citation type="journal article" date="2015" name="Data Brief">
        <title>Shoot transcriptome of the giant reed, Arundo donax.</title>
        <authorList>
            <person name="Barrero R.A."/>
            <person name="Guerrero F.D."/>
            <person name="Moolhuijzen P."/>
            <person name="Goolsby J.A."/>
            <person name="Tidwell J."/>
            <person name="Bellgard S.E."/>
            <person name="Bellgard M.I."/>
        </authorList>
    </citation>
    <scope>NUCLEOTIDE SEQUENCE</scope>
    <source>
        <tissue evidence="1">Shoot tissue taken approximately 20 cm above the soil surface</tissue>
    </source>
</reference>
<proteinExistence type="predicted"/>
<organism evidence="1">
    <name type="scientific">Arundo donax</name>
    <name type="common">Giant reed</name>
    <name type="synonym">Donax arundinaceus</name>
    <dbReference type="NCBI Taxonomy" id="35708"/>
    <lineage>
        <taxon>Eukaryota</taxon>
        <taxon>Viridiplantae</taxon>
        <taxon>Streptophyta</taxon>
        <taxon>Embryophyta</taxon>
        <taxon>Tracheophyta</taxon>
        <taxon>Spermatophyta</taxon>
        <taxon>Magnoliopsida</taxon>
        <taxon>Liliopsida</taxon>
        <taxon>Poales</taxon>
        <taxon>Poaceae</taxon>
        <taxon>PACMAD clade</taxon>
        <taxon>Arundinoideae</taxon>
        <taxon>Arundineae</taxon>
        <taxon>Arundo</taxon>
    </lineage>
</organism>
<reference evidence="1" key="1">
    <citation type="submission" date="2014-09" db="EMBL/GenBank/DDBJ databases">
        <authorList>
            <person name="Magalhaes I.L.F."/>
            <person name="Oliveira U."/>
            <person name="Santos F.R."/>
            <person name="Vidigal T.H.D.A."/>
            <person name="Brescovit A.D."/>
            <person name="Santos A.J."/>
        </authorList>
    </citation>
    <scope>NUCLEOTIDE SEQUENCE</scope>
    <source>
        <tissue evidence="1">Shoot tissue taken approximately 20 cm above the soil surface</tissue>
    </source>
</reference>
<protein>
    <submittedName>
        <fullName evidence="1">Uncharacterized protein</fullName>
    </submittedName>
</protein>